<protein>
    <submittedName>
        <fullName evidence="1">Uncharacterized protein</fullName>
    </submittedName>
</protein>
<dbReference type="Proteomes" id="UP000735302">
    <property type="component" value="Unassembled WGS sequence"/>
</dbReference>
<reference evidence="1 2" key="1">
    <citation type="journal article" date="2021" name="Elife">
        <title>Chloroplast acquisition without the gene transfer in kleptoplastic sea slugs, Plakobranchus ocellatus.</title>
        <authorList>
            <person name="Maeda T."/>
            <person name="Takahashi S."/>
            <person name="Yoshida T."/>
            <person name="Shimamura S."/>
            <person name="Takaki Y."/>
            <person name="Nagai Y."/>
            <person name="Toyoda A."/>
            <person name="Suzuki Y."/>
            <person name="Arimoto A."/>
            <person name="Ishii H."/>
            <person name="Satoh N."/>
            <person name="Nishiyama T."/>
            <person name="Hasebe M."/>
            <person name="Maruyama T."/>
            <person name="Minagawa J."/>
            <person name="Obokata J."/>
            <person name="Shigenobu S."/>
        </authorList>
    </citation>
    <scope>NUCLEOTIDE SEQUENCE [LARGE SCALE GENOMIC DNA]</scope>
</reference>
<gene>
    <name evidence="1" type="ORF">PoB_002272500</name>
</gene>
<name>A0AAV3ZNR3_9GAST</name>
<accession>A0AAV3ZNR3</accession>
<dbReference type="EMBL" id="BLXT01002664">
    <property type="protein sequence ID" value="GFN96219.1"/>
    <property type="molecule type" value="Genomic_DNA"/>
</dbReference>
<proteinExistence type="predicted"/>
<evidence type="ECO:0000313" key="2">
    <source>
        <dbReference type="Proteomes" id="UP000735302"/>
    </source>
</evidence>
<evidence type="ECO:0000313" key="1">
    <source>
        <dbReference type="EMBL" id="GFN96219.1"/>
    </source>
</evidence>
<keyword evidence="2" id="KW-1185">Reference proteome</keyword>
<organism evidence="1 2">
    <name type="scientific">Plakobranchus ocellatus</name>
    <dbReference type="NCBI Taxonomy" id="259542"/>
    <lineage>
        <taxon>Eukaryota</taxon>
        <taxon>Metazoa</taxon>
        <taxon>Spiralia</taxon>
        <taxon>Lophotrochozoa</taxon>
        <taxon>Mollusca</taxon>
        <taxon>Gastropoda</taxon>
        <taxon>Heterobranchia</taxon>
        <taxon>Euthyneura</taxon>
        <taxon>Panpulmonata</taxon>
        <taxon>Sacoglossa</taxon>
        <taxon>Placobranchoidea</taxon>
        <taxon>Plakobranchidae</taxon>
        <taxon>Plakobranchus</taxon>
    </lineage>
</organism>
<dbReference type="AlphaFoldDB" id="A0AAV3ZNR3"/>
<sequence>MAREKASDAAQRVRLERVSKLGYWEAGIESKQLVFSRLIVAAAAGRKVFRLISEKRIPFLMKRAASNSPGDPLCGRSIPAFLQGRNSRLRAIQQ</sequence>
<comment type="caution">
    <text evidence="1">The sequence shown here is derived from an EMBL/GenBank/DDBJ whole genome shotgun (WGS) entry which is preliminary data.</text>
</comment>